<keyword evidence="4" id="KW-0175">Coiled coil</keyword>
<keyword evidence="6" id="KW-0812">Transmembrane</keyword>
<evidence type="ECO:0000256" key="6">
    <source>
        <dbReference type="SAM" id="Phobius"/>
    </source>
</evidence>
<evidence type="ECO:0000259" key="8">
    <source>
        <dbReference type="PROSITE" id="PS50885"/>
    </source>
</evidence>
<evidence type="ECO:0000259" key="7">
    <source>
        <dbReference type="PROSITE" id="PS50111"/>
    </source>
</evidence>
<dbReference type="PANTHER" id="PTHR32089">
    <property type="entry name" value="METHYL-ACCEPTING CHEMOTAXIS PROTEIN MCPB"/>
    <property type="match status" value="1"/>
</dbReference>
<dbReference type="SUPFAM" id="SSF58104">
    <property type="entry name" value="Methyl-accepting chemotaxis protein (MCP) signaling domain"/>
    <property type="match status" value="1"/>
</dbReference>
<feature type="domain" description="HAMP" evidence="8">
    <location>
        <begin position="322"/>
        <end position="375"/>
    </location>
</feature>
<feature type="region of interest" description="Disordered" evidence="5">
    <location>
        <begin position="498"/>
        <end position="542"/>
    </location>
</feature>
<dbReference type="Proteomes" id="UP001595945">
    <property type="component" value="Unassembled WGS sequence"/>
</dbReference>
<evidence type="ECO:0000256" key="2">
    <source>
        <dbReference type="ARBA" id="ARBA00029447"/>
    </source>
</evidence>
<dbReference type="Pfam" id="PF00672">
    <property type="entry name" value="HAMP"/>
    <property type="match status" value="2"/>
</dbReference>
<keyword evidence="1 3" id="KW-0807">Transducer</keyword>
<dbReference type="Gene3D" id="1.10.287.950">
    <property type="entry name" value="Methyl-accepting chemotaxis protein"/>
    <property type="match status" value="1"/>
</dbReference>
<evidence type="ECO:0000256" key="3">
    <source>
        <dbReference type="PROSITE-ProRule" id="PRU00284"/>
    </source>
</evidence>
<dbReference type="PROSITE" id="PS50111">
    <property type="entry name" value="CHEMOTAXIS_TRANSDUC_2"/>
    <property type="match status" value="1"/>
</dbReference>
<dbReference type="AlphaFoldDB" id="A0ABD5Q142"/>
<dbReference type="GO" id="GO:0007165">
    <property type="term" value="P:signal transduction"/>
    <property type="evidence" value="ECO:0007669"/>
    <property type="project" value="UniProtKB-KW"/>
</dbReference>
<dbReference type="Gene3D" id="6.10.250.1910">
    <property type="match status" value="1"/>
</dbReference>
<evidence type="ECO:0000256" key="4">
    <source>
        <dbReference type="SAM" id="Coils"/>
    </source>
</evidence>
<feature type="coiled-coil region" evidence="4">
    <location>
        <begin position="402"/>
        <end position="443"/>
    </location>
</feature>
<evidence type="ECO:0000313" key="9">
    <source>
        <dbReference type="EMBL" id="MFC4824385.1"/>
    </source>
</evidence>
<feature type="compositionally biased region" description="Polar residues" evidence="5">
    <location>
        <begin position="514"/>
        <end position="526"/>
    </location>
</feature>
<name>A0ABD5Q142_9EURY</name>
<comment type="similarity">
    <text evidence="2">Belongs to the methyl-accepting chemotaxis (MCP) protein family.</text>
</comment>
<dbReference type="CDD" id="cd06225">
    <property type="entry name" value="HAMP"/>
    <property type="match status" value="2"/>
</dbReference>
<dbReference type="Gene3D" id="1.10.8.500">
    <property type="entry name" value="HAMP domain in histidine kinase"/>
    <property type="match status" value="1"/>
</dbReference>
<protein>
    <submittedName>
        <fullName evidence="9">Methyl-accepting chemotaxis protein</fullName>
    </submittedName>
</protein>
<feature type="domain" description="Methyl-accepting transducer" evidence="7">
    <location>
        <begin position="507"/>
        <end position="743"/>
    </location>
</feature>
<dbReference type="PROSITE" id="PS50885">
    <property type="entry name" value="HAMP"/>
    <property type="match status" value="2"/>
</dbReference>
<feature type="domain" description="HAMP" evidence="8">
    <location>
        <begin position="435"/>
        <end position="488"/>
    </location>
</feature>
<keyword evidence="6" id="KW-1133">Transmembrane helix</keyword>
<accession>A0ABD5Q142</accession>
<feature type="coiled-coil region" evidence="4">
    <location>
        <begin position="648"/>
        <end position="714"/>
    </location>
</feature>
<organism evidence="9 10">
    <name type="scientific">Halorussus aquaticus</name>
    <dbReference type="NCBI Taxonomy" id="2953748"/>
    <lineage>
        <taxon>Archaea</taxon>
        <taxon>Methanobacteriati</taxon>
        <taxon>Methanobacteriota</taxon>
        <taxon>Stenosarchaea group</taxon>
        <taxon>Halobacteria</taxon>
        <taxon>Halobacteriales</taxon>
        <taxon>Haladaptataceae</taxon>
        <taxon>Halorussus</taxon>
    </lineage>
</organism>
<dbReference type="SMART" id="SM00283">
    <property type="entry name" value="MA"/>
    <property type="match status" value="1"/>
</dbReference>
<dbReference type="CDD" id="cd11386">
    <property type="entry name" value="MCP_signal"/>
    <property type="match status" value="1"/>
</dbReference>
<keyword evidence="10" id="KW-1185">Reference proteome</keyword>
<comment type="caution">
    <text evidence="9">The sequence shown here is derived from an EMBL/GenBank/DDBJ whole genome shotgun (WGS) entry which is preliminary data.</text>
</comment>
<dbReference type="PRINTS" id="PR00260">
    <property type="entry name" value="CHEMTRNSDUCR"/>
</dbReference>
<reference evidence="9 10" key="1">
    <citation type="journal article" date="2019" name="Int. J. Syst. Evol. Microbiol.">
        <title>The Global Catalogue of Microorganisms (GCM) 10K type strain sequencing project: providing services to taxonomists for standard genome sequencing and annotation.</title>
        <authorList>
            <consortium name="The Broad Institute Genomics Platform"/>
            <consortium name="The Broad Institute Genome Sequencing Center for Infectious Disease"/>
            <person name="Wu L."/>
            <person name="Ma J."/>
        </authorList>
    </citation>
    <scope>NUCLEOTIDE SEQUENCE [LARGE SCALE GENOMIC DNA]</scope>
    <source>
        <strain evidence="9 10">XZYJ18</strain>
    </source>
</reference>
<dbReference type="GeneID" id="73044931"/>
<dbReference type="Gene3D" id="3.30.450.20">
    <property type="entry name" value="PAS domain"/>
    <property type="match status" value="2"/>
</dbReference>
<dbReference type="Pfam" id="PF00015">
    <property type="entry name" value="MCPsignal"/>
    <property type="match status" value="1"/>
</dbReference>
<gene>
    <name evidence="9" type="ORF">ACFO9K_08920</name>
</gene>
<dbReference type="PANTHER" id="PTHR32089:SF112">
    <property type="entry name" value="LYSOZYME-LIKE PROTEIN-RELATED"/>
    <property type="match status" value="1"/>
</dbReference>
<dbReference type="InterPro" id="IPR003660">
    <property type="entry name" value="HAMP_dom"/>
</dbReference>
<evidence type="ECO:0000256" key="1">
    <source>
        <dbReference type="ARBA" id="ARBA00023224"/>
    </source>
</evidence>
<dbReference type="SUPFAM" id="SSF158472">
    <property type="entry name" value="HAMP domain-like"/>
    <property type="match status" value="1"/>
</dbReference>
<proteinExistence type="inferred from homology"/>
<feature type="transmembrane region" description="Helical" evidence="6">
    <location>
        <begin position="29"/>
        <end position="53"/>
    </location>
</feature>
<evidence type="ECO:0000313" key="10">
    <source>
        <dbReference type="Proteomes" id="UP001595945"/>
    </source>
</evidence>
<dbReference type="InterPro" id="IPR004089">
    <property type="entry name" value="MCPsignal_dom"/>
</dbReference>
<dbReference type="RefSeq" id="WP_254269871.1">
    <property type="nucleotide sequence ID" value="NZ_CP100400.1"/>
</dbReference>
<dbReference type="InterPro" id="IPR004090">
    <property type="entry name" value="Chemotax_Me-accpt_rcpt"/>
</dbReference>
<dbReference type="SMART" id="SM00304">
    <property type="entry name" value="HAMP"/>
    <property type="match status" value="3"/>
</dbReference>
<dbReference type="EMBL" id="JBHSHT010000001">
    <property type="protein sequence ID" value="MFC4824385.1"/>
    <property type="molecule type" value="Genomic_DNA"/>
</dbReference>
<evidence type="ECO:0000256" key="5">
    <source>
        <dbReference type="SAM" id="MobiDB-lite"/>
    </source>
</evidence>
<sequence>MSKSGVRGRLGSAVSWLERRLPKRIRGSYAAKFNVVLLLVVVLVGSIGAFIHFDTQRIVEDDTEAEITGIAHEEADAVRSWVEKKKSTTGFIAASVDSSDEEAVGTLLEQRLVQLPGDVQSIHYLDPSSGTVIESTDDQKVGKTITDGQTPWAGNLSDVSDGTVSVSAPYEGKSGPVVAFVTPVGDARALVLTASLQKRSLGFNSPIATGDVKVVNSEGTIVLDNRNANLLDQYSADGKLPDAVAAGFEGSTTFRTVSAQTGMADGEYVMATTPVVGTDWVLTYHVPKQQAYALQTQVTRNIGGLLVVMLVGLGLVAVTIGRRTATSLDMLAAKADAIAHGELDVELPDSDRDDEMGSLFDSFIAMRAYLNTVADQAGALADQNFDDPVLDEDVPGTFGEALDRMGEDLETMVTDIERARDEAEGAKQEAEALSESLVRKANEFGDVMETAADGDLTQRMDTDGESEAMDQIAVEFNEMMAELETTVEDVRDFAENVASASEEVTARTADIEDTSQQVSEASQQLSEGAREQQESLDTTSSEISTLSATIEEVAASANEVTEAAESTQSLGEDGREAAREAIETMNRIESETEDTVEQIDGLQSEMEQIGEIVDLIRDIADQTNLLALNANIEAAAADGSSDGFEVVANEIKALAQESKDAVEDIEDQIAEIRGETDEAVADIRETQSQVSSGVETVNEAQQSLESIVENVEETAVGIQQINSATDEQAASTEEVVSMMDEVTRLSEQSADEAEEVAMATEEQSAAVSEVTESADHLARQADELMEMLEDFRVDRDADDLGERDAVTVSRTE</sequence>
<keyword evidence="6" id="KW-0472">Membrane</keyword>